<dbReference type="RefSeq" id="WP_163985632.1">
    <property type="nucleotide sequence ID" value="NZ_WUEY01000002.1"/>
</dbReference>
<dbReference type="EMBL" id="WUEY01000002">
    <property type="protein sequence ID" value="NEI69216.1"/>
    <property type="molecule type" value="Genomic_DNA"/>
</dbReference>
<dbReference type="EC" id="3.5.1.4" evidence="2"/>
<dbReference type="Gene3D" id="3.90.1300.10">
    <property type="entry name" value="Amidase signature (AS) domain"/>
    <property type="match status" value="1"/>
</dbReference>
<dbReference type="Pfam" id="PF01425">
    <property type="entry name" value="Amidase"/>
    <property type="match status" value="1"/>
</dbReference>
<evidence type="ECO:0000259" key="1">
    <source>
        <dbReference type="Pfam" id="PF01425"/>
    </source>
</evidence>
<dbReference type="PANTHER" id="PTHR11895">
    <property type="entry name" value="TRANSAMIDASE"/>
    <property type="match status" value="1"/>
</dbReference>
<gene>
    <name evidence="2" type="ORF">GR212_06475</name>
</gene>
<dbReference type="GO" id="GO:0004040">
    <property type="term" value="F:amidase activity"/>
    <property type="evidence" value="ECO:0007669"/>
    <property type="project" value="UniProtKB-EC"/>
</dbReference>
<dbReference type="InterPro" id="IPR036928">
    <property type="entry name" value="AS_sf"/>
</dbReference>
<reference evidence="2 3" key="1">
    <citation type="submission" date="2019-12" db="EMBL/GenBank/DDBJ databases">
        <title>Rhizobium genotypes associated with high levels of biological nitrogen fixation by grain legumes in a temperate-maritime cropping system.</title>
        <authorList>
            <person name="Maluk M."/>
            <person name="Francesc Ferrando Molina F."/>
            <person name="Lopez Del Egido L."/>
            <person name="Lafos M."/>
            <person name="Langarica-Fuentes A."/>
            <person name="Gebre Yohannes G."/>
            <person name="Young M.W."/>
            <person name="Martin P."/>
            <person name="Gantlett R."/>
            <person name="Kenicer G."/>
            <person name="Hawes C."/>
            <person name="Begg G.S."/>
            <person name="Quilliam R.S."/>
            <person name="Squire G.R."/>
            <person name="Poole P.S."/>
            <person name="Young P.W."/>
            <person name="Iannetta P.M."/>
            <person name="James E.K."/>
        </authorList>
    </citation>
    <scope>NUCLEOTIDE SEQUENCE [LARGE SCALE GENOMIC DNA]</scope>
    <source>
        <strain evidence="2 3">JHI1118</strain>
    </source>
</reference>
<dbReference type="InterPro" id="IPR023631">
    <property type="entry name" value="Amidase_dom"/>
</dbReference>
<proteinExistence type="predicted"/>
<dbReference type="PANTHER" id="PTHR11895:SF176">
    <property type="entry name" value="AMIDASE AMID-RELATED"/>
    <property type="match status" value="1"/>
</dbReference>
<accession>A0A6L9U4P5</accession>
<feature type="domain" description="Amidase" evidence="1">
    <location>
        <begin position="22"/>
        <end position="435"/>
    </location>
</feature>
<evidence type="ECO:0000313" key="3">
    <source>
        <dbReference type="Proteomes" id="UP000483035"/>
    </source>
</evidence>
<sequence length="448" mass="46723">MRATLKELASNLATGTVAASQLVEETLARIADETGEGARAFVKVHADKARTAAKAVDDLRKAGLEPSRFAGIPIAVKDLFDLKGEPTPAGSKVLANARPAEADAPAIARLKAAGFIVVGRNNMTEFAFSGVGINPHYGTPANPHDRGIGRIPGGSSSGAAVAVSDGMAAAAIGSDTGGSCRIPAALCGIVGYKPTASTVPLKGALPLSFTLDSIGPLANSVDCCAILHEIMSGMPLHGEAERSIAGLRIAVPQSVVFDGIEPHVAKAFEAALKRLADAGANVTEIALKEFEMVGRINAKGGFPAPEALAWHRDLVEEQGELYDQRVRARILRARDQTAADYIDMLHLRRAYIDQAGKAISPYDVIAMPTVPMIAPTIASLEADNDLFVKTNLTLLRNPTLINMLDGCAISLPVHKEGEAPVGLMLAAAGGRDAALFAIARTVEAALRQ</sequence>
<protein>
    <submittedName>
        <fullName evidence="2">Amidase</fullName>
        <ecNumber evidence="2">3.5.1.4</ecNumber>
    </submittedName>
</protein>
<dbReference type="AlphaFoldDB" id="A0A6L9U4P5"/>
<evidence type="ECO:0000313" key="2">
    <source>
        <dbReference type="EMBL" id="NEI69216.1"/>
    </source>
</evidence>
<name>A0A6L9U4P5_9HYPH</name>
<dbReference type="InterPro" id="IPR000120">
    <property type="entry name" value="Amidase"/>
</dbReference>
<dbReference type="Proteomes" id="UP000483035">
    <property type="component" value="Unassembled WGS sequence"/>
</dbReference>
<dbReference type="SUPFAM" id="SSF75304">
    <property type="entry name" value="Amidase signature (AS) enzymes"/>
    <property type="match status" value="1"/>
</dbReference>
<keyword evidence="2" id="KW-0378">Hydrolase</keyword>
<comment type="caution">
    <text evidence="2">The sequence shown here is derived from an EMBL/GenBank/DDBJ whole genome shotgun (WGS) entry which is preliminary data.</text>
</comment>
<dbReference type="NCBIfam" id="NF005460">
    <property type="entry name" value="PRK07056.1"/>
    <property type="match status" value="1"/>
</dbReference>
<organism evidence="2 3">
    <name type="scientific">Rhizobium lusitanum</name>
    <dbReference type="NCBI Taxonomy" id="293958"/>
    <lineage>
        <taxon>Bacteria</taxon>
        <taxon>Pseudomonadati</taxon>
        <taxon>Pseudomonadota</taxon>
        <taxon>Alphaproteobacteria</taxon>
        <taxon>Hyphomicrobiales</taxon>
        <taxon>Rhizobiaceae</taxon>
        <taxon>Rhizobium/Agrobacterium group</taxon>
        <taxon>Rhizobium</taxon>
    </lineage>
</organism>